<dbReference type="Proteomes" id="UP000026915">
    <property type="component" value="Chromosome 9"/>
</dbReference>
<dbReference type="PANTHER" id="PTHR31286:SF62">
    <property type="entry name" value="ZINC FINGER, CCHC-TYPE-LIKE PROTEIN"/>
    <property type="match status" value="1"/>
</dbReference>
<sequence>MDSTELDFSMGEFWIQVTSVPLKLMNGETAKAIGGMIECFVKIDGEEDNLTYCFLHIRILMDLTKPLRKGIMLACEDNQTKWISFQYEHLPSNVETRAICGEGGSLNDVELQGKSLVHVKDNNKVEIRGVFGISGEDGSNLEIKDKVAARVEDENSGQDAVKLINWMVNDGPVLHESDA</sequence>
<protein>
    <submittedName>
        <fullName evidence="1">Uncharacterized protein</fullName>
    </submittedName>
</protein>
<dbReference type="Gramene" id="EOY32526">
    <property type="protein sequence ID" value="EOY32526"/>
    <property type="gene ID" value="TCM_040502"/>
</dbReference>
<keyword evidence="2" id="KW-1185">Reference proteome</keyword>
<organism evidence="1 2">
    <name type="scientific">Theobroma cacao</name>
    <name type="common">Cacao</name>
    <name type="synonym">Cocoa</name>
    <dbReference type="NCBI Taxonomy" id="3641"/>
    <lineage>
        <taxon>Eukaryota</taxon>
        <taxon>Viridiplantae</taxon>
        <taxon>Streptophyta</taxon>
        <taxon>Embryophyta</taxon>
        <taxon>Tracheophyta</taxon>
        <taxon>Spermatophyta</taxon>
        <taxon>Magnoliopsida</taxon>
        <taxon>eudicotyledons</taxon>
        <taxon>Gunneridae</taxon>
        <taxon>Pentapetalae</taxon>
        <taxon>rosids</taxon>
        <taxon>malvids</taxon>
        <taxon>Malvales</taxon>
        <taxon>Malvaceae</taxon>
        <taxon>Byttnerioideae</taxon>
        <taxon>Theobroma</taxon>
    </lineage>
</organism>
<dbReference type="PANTHER" id="PTHR31286">
    <property type="entry name" value="GLYCINE-RICH CELL WALL STRUCTURAL PROTEIN 1.8-LIKE"/>
    <property type="match status" value="1"/>
</dbReference>
<evidence type="ECO:0000313" key="1">
    <source>
        <dbReference type="EMBL" id="EOY32526.1"/>
    </source>
</evidence>
<accession>A0A061GSN8</accession>
<name>A0A061GSN8_THECC</name>
<dbReference type="InParanoid" id="A0A061GSN8"/>
<dbReference type="EMBL" id="CM001887">
    <property type="protein sequence ID" value="EOY32526.1"/>
    <property type="molecule type" value="Genomic_DNA"/>
</dbReference>
<dbReference type="AlphaFoldDB" id="A0A061GSN8"/>
<dbReference type="InterPro" id="IPR040256">
    <property type="entry name" value="At4g02000-like"/>
</dbReference>
<dbReference type="HOGENOM" id="CLU_1506025_0_0_1"/>
<gene>
    <name evidence="1" type="ORF">TCM_040502</name>
</gene>
<evidence type="ECO:0000313" key="2">
    <source>
        <dbReference type="Proteomes" id="UP000026915"/>
    </source>
</evidence>
<proteinExistence type="predicted"/>
<reference evidence="1 2" key="1">
    <citation type="journal article" date="2013" name="Genome Biol.">
        <title>The genome sequence of the most widely cultivated cacao type and its use to identify candidate genes regulating pod color.</title>
        <authorList>
            <person name="Motamayor J.C."/>
            <person name="Mockaitis K."/>
            <person name="Schmutz J."/>
            <person name="Haiminen N."/>
            <person name="Iii D.L."/>
            <person name="Cornejo O."/>
            <person name="Findley S.D."/>
            <person name="Zheng P."/>
            <person name="Utro F."/>
            <person name="Royaert S."/>
            <person name="Saski C."/>
            <person name="Jenkins J."/>
            <person name="Podicheti R."/>
            <person name="Zhao M."/>
            <person name="Scheffler B.E."/>
            <person name="Stack J.C."/>
            <person name="Feltus F.A."/>
            <person name="Mustiga G.M."/>
            <person name="Amores F."/>
            <person name="Phillips W."/>
            <person name="Marelli J.P."/>
            <person name="May G.D."/>
            <person name="Shapiro H."/>
            <person name="Ma J."/>
            <person name="Bustamante C.D."/>
            <person name="Schnell R.J."/>
            <person name="Main D."/>
            <person name="Gilbert D."/>
            <person name="Parida L."/>
            <person name="Kuhn D.N."/>
        </authorList>
    </citation>
    <scope>NUCLEOTIDE SEQUENCE [LARGE SCALE GENOMIC DNA]</scope>
    <source>
        <strain evidence="2">cv. Matina 1-6</strain>
    </source>
</reference>